<evidence type="ECO:0000313" key="7">
    <source>
        <dbReference type="EMBL" id="WFD04151.1"/>
    </source>
</evidence>
<accession>A0AAF0E2E8</accession>
<keyword evidence="3" id="KW-0408">Iron</keyword>
<feature type="domain" description="Rieske" evidence="6">
    <location>
        <begin position="42"/>
        <end position="113"/>
    </location>
</feature>
<dbReference type="InterPro" id="IPR017941">
    <property type="entry name" value="Rieske_2Fe-2S"/>
</dbReference>
<dbReference type="SUPFAM" id="SSF50022">
    <property type="entry name" value="ISP domain"/>
    <property type="match status" value="1"/>
</dbReference>
<protein>
    <recommendedName>
        <fullName evidence="6">Rieske domain-containing protein</fullName>
    </recommendedName>
</protein>
<proteinExistence type="predicted"/>
<name>A0AAF0E2E8_9BASI</name>
<organism evidence="7 8">
    <name type="scientific">Malassezia obtusa</name>
    <dbReference type="NCBI Taxonomy" id="76774"/>
    <lineage>
        <taxon>Eukaryota</taxon>
        <taxon>Fungi</taxon>
        <taxon>Dikarya</taxon>
        <taxon>Basidiomycota</taxon>
        <taxon>Ustilaginomycotina</taxon>
        <taxon>Malasseziomycetes</taxon>
        <taxon>Malasseziales</taxon>
        <taxon>Malasseziaceae</taxon>
        <taxon>Malassezia</taxon>
    </lineage>
</organism>
<dbReference type="InterPro" id="IPR007402">
    <property type="entry name" value="DUF455"/>
</dbReference>
<evidence type="ECO:0000313" key="8">
    <source>
        <dbReference type="Proteomes" id="UP001214603"/>
    </source>
</evidence>
<evidence type="ECO:0000256" key="5">
    <source>
        <dbReference type="SAM" id="MobiDB-lite"/>
    </source>
</evidence>
<evidence type="ECO:0000256" key="1">
    <source>
        <dbReference type="ARBA" id="ARBA00022714"/>
    </source>
</evidence>
<dbReference type="EMBL" id="CP119940">
    <property type="protein sequence ID" value="WFD04151.1"/>
    <property type="molecule type" value="Genomic_DNA"/>
</dbReference>
<dbReference type="CDD" id="cd00657">
    <property type="entry name" value="Ferritin_like"/>
    <property type="match status" value="1"/>
</dbReference>
<evidence type="ECO:0000256" key="3">
    <source>
        <dbReference type="ARBA" id="ARBA00023004"/>
    </source>
</evidence>
<keyword evidence="8" id="KW-1185">Reference proteome</keyword>
<feature type="region of interest" description="Disordered" evidence="5">
    <location>
        <begin position="227"/>
        <end position="258"/>
    </location>
</feature>
<dbReference type="AlphaFoldDB" id="A0AAF0E2E8"/>
<sequence length="393" mass="42867">MPLVRIGERAALDGAARHHITLRQALTNEYHSVLLFSFQDVGQNKYYCMEAACPHLGAPLENAPLEGAEDDDVEDAVVVWWHQYDFQLSTGESSTGLSSCVYAVEIRDGAVWIETPPPADAAWEVVEVRPVTEGACATDAAFAQIPRDAPQAPQASTDAPAPTFDWATVPPPDPAPRTLCAWATLVLSTADPLAKVAYTQYAAESFRSGQCRAIGGGRWDAHGAWVTPESETPPAWPPRLPSERRVEPGAEGKRGKGGTERSRIALLHALANIEQWAIDLAWEYVAYSRSIITRAPRLSAAAARTDAEACPKPTLPTQFYTDFLKVALDEAKHFTLLQKRLMEMGSYFGALPVHHGLWESAVETSENLFARLCTCLLLTQRSSTSCTRHAAST</sequence>
<dbReference type="GO" id="GO:0051537">
    <property type="term" value="F:2 iron, 2 sulfur cluster binding"/>
    <property type="evidence" value="ECO:0007669"/>
    <property type="project" value="UniProtKB-KW"/>
</dbReference>
<feature type="compositionally biased region" description="Basic and acidic residues" evidence="5">
    <location>
        <begin position="241"/>
        <end position="258"/>
    </location>
</feature>
<gene>
    <name evidence="7" type="ORF">MOBT1_002854</name>
</gene>
<dbReference type="Pfam" id="PF00355">
    <property type="entry name" value="Rieske"/>
    <property type="match status" value="1"/>
</dbReference>
<dbReference type="Pfam" id="PF04305">
    <property type="entry name" value="DUF455"/>
    <property type="match status" value="1"/>
</dbReference>
<dbReference type="Gene3D" id="2.102.10.10">
    <property type="entry name" value="Rieske [2Fe-2S] iron-sulphur domain"/>
    <property type="match status" value="1"/>
</dbReference>
<keyword evidence="4" id="KW-0411">Iron-sulfur</keyword>
<evidence type="ECO:0000256" key="4">
    <source>
        <dbReference type="ARBA" id="ARBA00023014"/>
    </source>
</evidence>
<keyword evidence="2" id="KW-0479">Metal-binding</keyword>
<dbReference type="GO" id="GO:0046872">
    <property type="term" value="F:metal ion binding"/>
    <property type="evidence" value="ECO:0007669"/>
    <property type="project" value="UniProtKB-KW"/>
</dbReference>
<keyword evidence="1" id="KW-0001">2Fe-2S</keyword>
<reference evidence="7" key="1">
    <citation type="submission" date="2023-03" db="EMBL/GenBank/DDBJ databases">
        <title>Mating type loci evolution in Malassezia.</title>
        <authorList>
            <person name="Coelho M.A."/>
        </authorList>
    </citation>
    <scope>NUCLEOTIDE SEQUENCE</scope>
    <source>
        <strain evidence="7">CBS 7876</strain>
    </source>
</reference>
<dbReference type="PROSITE" id="PS51296">
    <property type="entry name" value="RIESKE"/>
    <property type="match status" value="1"/>
</dbReference>
<dbReference type="InterPro" id="IPR036922">
    <property type="entry name" value="Rieske_2Fe-2S_sf"/>
</dbReference>
<dbReference type="PANTHER" id="PTHR42782:SF2">
    <property type="entry name" value="3-OXOACYL-[ACYL-CARRIER-PROTEIN] SYNTHASE-LIKE PROTEIN"/>
    <property type="match status" value="1"/>
</dbReference>
<evidence type="ECO:0000259" key="6">
    <source>
        <dbReference type="PROSITE" id="PS51296"/>
    </source>
</evidence>
<dbReference type="Proteomes" id="UP001214603">
    <property type="component" value="Chromosome 7"/>
</dbReference>
<dbReference type="PANTHER" id="PTHR42782">
    <property type="entry name" value="SI:CH73-314G15.3"/>
    <property type="match status" value="1"/>
</dbReference>
<evidence type="ECO:0000256" key="2">
    <source>
        <dbReference type="ARBA" id="ARBA00022723"/>
    </source>
</evidence>